<name>A0A8T2QAQ7_CERRI</name>
<proteinExistence type="predicted"/>
<dbReference type="EMBL" id="CM035441">
    <property type="protein sequence ID" value="KAH7280698.1"/>
    <property type="molecule type" value="Genomic_DNA"/>
</dbReference>
<accession>A0A8T2QAQ7</accession>
<gene>
    <name evidence="1" type="ORF">KP509_36G009900</name>
</gene>
<protein>
    <recommendedName>
        <fullName evidence="3">Heterokaryon incompatibility domain-containing protein</fullName>
    </recommendedName>
</protein>
<organism evidence="1 2">
    <name type="scientific">Ceratopteris richardii</name>
    <name type="common">Triangle waterfern</name>
    <dbReference type="NCBI Taxonomy" id="49495"/>
    <lineage>
        <taxon>Eukaryota</taxon>
        <taxon>Viridiplantae</taxon>
        <taxon>Streptophyta</taxon>
        <taxon>Embryophyta</taxon>
        <taxon>Tracheophyta</taxon>
        <taxon>Polypodiopsida</taxon>
        <taxon>Polypodiidae</taxon>
        <taxon>Polypodiales</taxon>
        <taxon>Pteridineae</taxon>
        <taxon>Pteridaceae</taxon>
        <taxon>Parkerioideae</taxon>
        <taxon>Ceratopteris</taxon>
    </lineage>
</organism>
<reference evidence="1" key="1">
    <citation type="submission" date="2021-08" db="EMBL/GenBank/DDBJ databases">
        <title>WGS assembly of Ceratopteris richardii.</title>
        <authorList>
            <person name="Marchant D.B."/>
            <person name="Chen G."/>
            <person name="Jenkins J."/>
            <person name="Shu S."/>
            <person name="Leebens-Mack J."/>
            <person name="Grimwood J."/>
            <person name="Schmutz J."/>
            <person name="Soltis P."/>
            <person name="Soltis D."/>
            <person name="Chen Z.-H."/>
        </authorList>
    </citation>
    <scope>NUCLEOTIDE SEQUENCE</scope>
    <source>
        <strain evidence="1">Whitten #5841</strain>
        <tissue evidence="1">Leaf</tissue>
    </source>
</reference>
<comment type="caution">
    <text evidence="1">The sequence shown here is derived from an EMBL/GenBank/DDBJ whole genome shotgun (WGS) entry which is preliminary data.</text>
</comment>
<dbReference type="Proteomes" id="UP000825935">
    <property type="component" value="Chromosome 36"/>
</dbReference>
<keyword evidence="2" id="KW-1185">Reference proteome</keyword>
<evidence type="ECO:0000313" key="2">
    <source>
        <dbReference type="Proteomes" id="UP000825935"/>
    </source>
</evidence>
<evidence type="ECO:0008006" key="3">
    <source>
        <dbReference type="Google" id="ProtNLM"/>
    </source>
</evidence>
<dbReference type="AlphaFoldDB" id="A0A8T2QAQ7"/>
<sequence length="645" mass="73178">MLTEARGSLPSHTRLGWRCTRSSIANALPDGSRDPMYSISSTVQVQPRWRVGRACPHHEMGCSKEKQTRDRVVGDILRMCAILHKAGARYAWHDGVCIAQHDDAEVRATIERIGWVYAYCTETVIFLHYVGQPMAMLRPGDLMMEESWPCDLNTLIPRWQQRAWTLQEAALARKRRYCLRVASSPLMVDVANIHSLEEFERMVEQWYDDDMSHIEVMEESMFIRMLVDLLRALHHLYCRFSTEFEAEYLCIEDLSDRVLVYPKICMDIKAWKWLQGLYQFQCCFVTLFDFPTPALALMTVSSRDSKHVGDRINSIVALSGVTGFVAPKDDDMERSTLEFFKRQNQRGLQTALYAINEDEIMDDDAPGKRWMPCLRKSLSIGPYLTVRSHEEKRHLVLNVLGNDKLELLGKMVCVTVNFRITDTTHESDRAAATLKQLYACGTRVALLSTSTPLDLAVLSEALTDYDVAFQRHVNASTSTSCGPESALWTDYVDHYVKHYESFRLATYSMVDYNLAMSELALHPKSVVERIGKEQETVISMELIALSNTQFDAVWPSDPCCSFGTLTSPYILSRRGDGFSARLMWPMAAATAAEGCPMLMVEGEGDAVDKIGIFYSNVLLRACVRSLLSMPPTANPTLRCNRLLIN</sequence>
<evidence type="ECO:0000313" key="1">
    <source>
        <dbReference type="EMBL" id="KAH7280698.1"/>
    </source>
</evidence>
<dbReference type="OrthoDB" id="5135333at2759"/>